<evidence type="ECO:0000313" key="3">
    <source>
        <dbReference type="Proteomes" id="UP001163687"/>
    </source>
</evidence>
<keyword evidence="3" id="KW-1185">Reference proteome</keyword>
<keyword evidence="1" id="KW-0812">Transmembrane</keyword>
<dbReference type="InterPro" id="IPR002798">
    <property type="entry name" value="SpoIIM-like"/>
</dbReference>
<feature type="transmembrane region" description="Helical" evidence="1">
    <location>
        <begin position="21"/>
        <end position="43"/>
    </location>
</feature>
<dbReference type="PIRSF" id="PIRSF038973">
    <property type="entry name" value="SpoIIM"/>
    <property type="match status" value="1"/>
</dbReference>
<proteinExistence type="predicted"/>
<dbReference type="Pfam" id="PF01944">
    <property type="entry name" value="SpoIIM"/>
    <property type="match status" value="1"/>
</dbReference>
<keyword evidence="1" id="KW-0472">Membrane</keyword>
<dbReference type="EMBL" id="AP025628">
    <property type="protein sequence ID" value="BDG59950.1"/>
    <property type="molecule type" value="Genomic_DNA"/>
</dbReference>
<accession>A0AA35CMC9</accession>
<organism evidence="2 3">
    <name type="scientific">Caldinitratiruptor microaerophilus</name>
    <dbReference type="NCBI Taxonomy" id="671077"/>
    <lineage>
        <taxon>Bacteria</taxon>
        <taxon>Bacillati</taxon>
        <taxon>Bacillota</taxon>
        <taxon>Clostridia</taxon>
        <taxon>Eubacteriales</taxon>
        <taxon>Symbiobacteriaceae</taxon>
        <taxon>Caldinitratiruptor</taxon>
    </lineage>
</organism>
<feature type="transmembrane region" description="Helical" evidence="1">
    <location>
        <begin position="183"/>
        <end position="206"/>
    </location>
</feature>
<gene>
    <name evidence="2" type="ORF">caldi_10400</name>
</gene>
<feature type="transmembrane region" description="Helical" evidence="1">
    <location>
        <begin position="82"/>
        <end position="103"/>
    </location>
</feature>
<dbReference type="KEGG" id="cmic:caldi_10400"/>
<protein>
    <submittedName>
        <fullName evidence="2">Stage II sporulation protein M</fullName>
    </submittedName>
</protein>
<evidence type="ECO:0000256" key="1">
    <source>
        <dbReference type="SAM" id="Phobius"/>
    </source>
</evidence>
<dbReference type="Proteomes" id="UP001163687">
    <property type="component" value="Chromosome"/>
</dbReference>
<sequence length="213" mass="22198">MRRLQRLSELVAEDLEERVGPVLLALALFVAGVIFGALAVGSLGEADRRETMAAVTDLFRGLARGERPLPPLVALGAAARDYVRLILFYWGLGLSVVGSVVALGETFLRGFAAGFAAGFLGAELGWRGVAYSAAALLPQGLLTVPGLAAAAGGTVHFALLLAGGQARKSRSAFYAELSRYTRWMGLSLLLLLCAAAVEAYAAPVLMGLAGRIP</sequence>
<feature type="transmembrane region" description="Helical" evidence="1">
    <location>
        <begin position="141"/>
        <end position="162"/>
    </location>
</feature>
<reference evidence="2" key="1">
    <citation type="submission" date="2022-03" db="EMBL/GenBank/DDBJ databases">
        <title>Complete genome sequence of Caldinitratiruptor microaerophilus.</title>
        <authorList>
            <person name="Mukaiyama R."/>
            <person name="Nishiyama T."/>
            <person name="Ueda K."/>
        </authorList>
    </citation>
    <scope>NUCLEOTIDE SEQUENCE</scope>
    <source>
        <strain evidence="2">JCM 16183</strain>
    </source>
</reference>
<feature type="transmembrane region" description="Helical" evidence="1">
    <location>
        <begin position="110"/>
        <end position="129"/>
    </location>
</feature>
<dbReference type="InterPro" id="IPR014196">
    <property type="entry name" value="SpoIIM"/>
</dbReference>
<evidence type="ECO:0000313" key="2">
    <source>
        <dbReference type="EMBL" id="BDG59950.1"/>
    </source>
</evidence>
<keyword evidence="1" id="KW-1133">Transmembrane helix</keyword>
<dbReference type="AlphaFoldDB" id="A0AA35CMC9"/>
<dbReference type="NCBIfam" id="TIGR02831">
    <property type="entry name" value="spo_II_M"/>
    <property type="match status" value="1"/>
</dbReference>
<dbReference type="RefSeq" id="WP_264844029.1">
    <property type="nucleotide sequence ID" value="NZ_AP025628.1"/>
</dbReference>
<name>A0AA35CMC9_9FIRM</name>